<sequence length="34" mass="3785">MKIRSKEAPFIPDLLVAPTCDTICNNSFKAYIAL</sequence>
<dbReference type="KEGG" id="osu:NT6N_22710"/>
<reference evidence="1" key="1">
    <citation type="submission" date="2024-07" db="EMBL/GenBank/DDBJ databases">
        <title>Complete genome sequence of Verrucomicrobiaceae bacterium NT6N.</title>
        <authorList>
            <person name="Huang C."/>
            <person name="Takami H."/>
            <person name="Hamasaki K."/>
        </authorList>
    </citation>
    <scope>NUCLEOTIDE SEQUENCE</scope>
    <source>
        <strain evidence="1">NT6N</strain>
    </source>
</reference>
<accession>A0AAT9FMT9</accession>
<name>A0AAT9FMT9_9BACT</name>
<proteinExistence type="predicted"/>
<evidence type="ECO:0000313" key="1">
    <source>
        <dbReference type="EMBL" id="BDS07231.1"/>
    </source>
</evidence>
<dbReference type="AlphaFoldDB" id="A0AAT9FMT9"/>
<organism evidence="1">
    <name type="scientific">Oceaniferula spumae</name>
    <dbReference type="NCBI Taxonomy" id="2979115"/>
    <lineage>
        <taxon>Bacteria</taxon>
        <taxon>Pseudomonadati</taxon>
        <taxon>Verrucomicrobiota</taxon>
        <taxon>Verrucomicrobiia</taxon>
        <taxon>Verrucomicrobiales</taxon>
        <taxon>Verrucomicrobiaceae</taxon>
        <taxon>Oceaniferula</taxon>
    </lineage>
</organism>
<dbReference type="EMBL" id="AP026866">
    <property type="protein sequence ID" value="BDS07231.1"/>
    <property type="molecule type" value="Genomic_DNA"/>
</dbReference>
<protein>
    <submittedName>
        <fullName evidence="1">Uncharacterized protein</fullName>
    </submittedName>
</protein>
<gene>
    <name evidence="1" type="ORF">NT6N_22710</name>
</gene>